<evidence type="ECO:0000313" key="5">
    <source>
        <dbReference type="Proteomes" id="UP000034805"/>
    </source>
</evidence>
<feature type="non-terminal residue" evidence="4">
    <location>
        <position position="1"/>
    </location>
</feature>
<dbReference type="AlphaFoldDB" id="A0A0P7UR63"/>
<gene>
    <name evidence="4" type="ORF">Z043_103678</name>
</gene>
<evidence type="ECO:0000256" key="1">
    <source>
        <dbReference type="SAM" id="MobiDB-lite"/>
    </source>
</evidence>
<comment type="caution">
    <text evidence="4">The sequence shown here is derived from an EMBL/GenBank/DDBJ whole genome shotgun (WGS) entry which is preliminary data.</text>
</comment>
<reference evidence="4 5" key="1">
    <citation type="submission" date="2015-08" db="EMBL/GenBank/DDBJ databases">
        <title>The genome of the Asian arowana (Scleropages formosus).</title>
        <authorList>
            <person name="Tan M.H."/>
            <person name="Gan H.M."/>
            <person name="Croft L.J."/>
            <person name="Austin C.M."/>
        </authorList>
    </citation>
    <scope>NUCLEOTIDE SEQUENCE [LARGE SCALE GENOMIC DNA]</scope>
    <source>
        <strain evidence="4">Aro1</strain>
    </source>
</reference>
<dbReference type="InterPro" id="IPR009030">
    <property type="entry name" value="Growth_fac_rcpt_cys_sf"/>
</dbReference>
<feature type="transmembrane region" description="Helical" evidence="2">
    <location>
        <begin position="928"/>
        <end position="949"/>
    </location>
</feature>
<feature type="domain" description="EGF-like" evidence="3">
    <location>
        <begin position="851"/>
        <end position="883"/>
    </location>
</feature>
<feature type="domain" description="EGF-like" evidence="3">
    <location>
        <begin position="749"/>
        <end position="782"/>
    </location>
</feature>
<dbReference type="Pfam" id="PF03302">
    <property type="entry name" value="VSP"/>
    <property type="match status" value="1"/>
</dbReference>
<evidence type="ECO:0000259" key="3">
    <source>
        <dbReference type="SMART" id="SM00181"/>
    </source>
</evidence>
<feature type="domain" description="EGF-like" evidence="3">
    <location>
        <begin position="201"/>
        <end position="239"/>
    </location>
</feature>
<sequence length="1044" mass="117016">YFDEGRCVIQCSAGKYIFDRQCHLCHHTCKTCSDGGPDNCTACDKDKFGVERYFFQGECLEACPDGHFLSQEGTCEACGKNCKMCTGLDRCIRCDPSHYPLEGVCTKMELREAAIDEVEDPNDEDYVPLTPSRQSEIFPRHEKEALSCTITILEGRFPLRSIIPTLNHFRFGFRCYKNCPEKTYSDEDSMTCNKCDDNCVNCDDSGCYWCEDDFFLSDDRCVQKCEEGFYGDKESQTCEPCHRDCKTCEGPDFDDCDSCEEDAQLRGGECVVAQKSCAENAFLNGWFLTLQQRCRKTCPEGSFANRTRGHCEDCLPGCALCHDGTLCLRCKTDTENPLFLQDGQCVTRCERGYAEEGTCRSCAPECASCEGPATHCNSCLEPFLLHKNECRDICPPAYFPQEGQCHRCSKACSQCIEGGLCKECRKNFFLHEDSCAADCPVGFYPEVDQRECLQCHKLCDSCDGPDEDDCITCNNTSAVHYNGECLSECPGNTFHDLDTMECRDCDKSCLTCSGPKDDNCRSCWPSMKMNGQGRCIFFAECPLPSYMDQDGGCKACHPWCHRCIGPTQHHCLSCNGNLFLLSECHPGLLIPDQTCVERCPDGFYSEEEQRLCERCHITCSSCEDSVKCLTCQPHLFRLGKACVESCAPKSQLTLSTNVLPLAYQPLEDIFEINLSSVPISTHTQVFVTLRLQQPRSVLLHHCSFSSRSSLKRTDCTTKLPFICLYYMYFDHGPSPYSHYNNVSSMVCGRCDPTCDECYGPANTQCRSCRKDYFFMKSNGRCYHSCPDNFYKDARKRTCERCHPTCKTCKDRSALECESCYMGYVLSGGICKSLCVPGQYAASVSPSLHCEPCDESCVDCKGPGPYNCTVCPALERLAPDGRCLTCCREADDSSPMPWECCNCTDSSDECVLSVNFEVQEVEESAGRPALFIVTSILLLLGIGVAVFLFLHARSKETPKSKPGGYEKLSNSGGGGYGKPMTSYESSRSEQLVDFSDRAEEGDEDEDEDIVYMGQDGTVYRKFKYGLLEDDEEDELEYDDESYSFR</sequence>
<dbReference type="InterPro" id="IPR005127">
    <property type="entry name" value="Giardia_VSP"/>
</dbReference>
<dbReference type="SUPFAM" id="SSF57184">
    <property type="entry name" value="Growth factor receptor domain"/>
    <property type="match status" value="6"/>
</dbReference>
<dbReference type="PANTHER" id="PTHR15332:SF175">
    <property type="entry name" value="PROPROTEIN CONVERTASE SUBTILISIN_KEXIN TYPE 5-LIKE"/>
    <property type="match status" value="1"/>
</dbReference>
<name>A0A0P7UR63_SCLFO</name>
<feature type="domain" description="EGF-like" evidence="3">
    <location>
        <begin position="361"/>
        <end position="391"/>
    </location>
</feature>
<feature type="domain" description="EGF-like" evidence="3">
    <location>
        <begin position="614"/>
        <end position="643"/>
    </location>
</feature>
<dbReference type="Gene3D" id="2.10.220.10">
    <property type="entry name" value="Hormone Receptor, Insulin-like Growth Factor Receptor 1, Chain A, domain 2"/>
    <property type="match status" value="9"/>
</dbReference>
<accession>A0A0P7UR63</accession>
<feature type="region of interest" description="Disordered" evidence="1">
    <location>
        <begin position="956"/>
        <end position="1009"/>
    </location>
</feature>
<dbReference type="SMART" id="SM00181">
    <property type="entry name" value="EGF"/>
    <property type="match status" value="7"/>
</dbReference>
<evidence type="ECO:0000313" key="4">
    <source>
        <dbReference type="EMBL" id="KPP76934.1"/>
    </source>
</evidence>
<dbReference type="InterPro" id="IPR006212">
    <property type="entry name" value="Furin_repeat"/>
</dbReference>
<dbReference type="SMART" id="SM00261">
    <property type="entry name" value="FU"/>
    <property type="match status" value="14"/>
</dbReference>
<dbReference type="EMBL" id="JARO02000945">
    <property type="protein sequence ID" value="KPP76934.1"/>
    <property type="molecule type" value="Genomic_DNA"/>
</dbReference>
<feature type="domain" description="EGF-like" evidence="3">
    <location>
        <begin position="800"/>
        <end position="831"/>
    </location>
</feature>
<feature type="compositionally biased region" description="Acidic residues" evidence="1">
    <location>
        <begin position="998"/>
        <end position="1008"/>
    </location>
</feature>
<organism evidence="4 5">
    <name type="scientific">Scleropages formosus</name>
    <name type="common">Asian bonytongue</name>
    <name type="synonym">Osteoglossum formosum</name>
    <dbReference type="NCBI Taxonomy" id="113540"/>
    <lineage>
        <taxon>Eukaryota</taxon>
        <taxon>Metazoa</taxon>
        <taxon>Chordata</taxon>
        <taxon>Craniata</taxon>
        <taxon>Vertebrata</taxon>
        <taxon>Euteleostomi</taxon>
        <taxon>Actinopterygii</taxon>
        <taxon>Neopterygii</taxon>
        <taxon>Teleostei</taxon>
        <taxon>Osteoglossocephala</taxon>
        <taxon>Osteoglossomorpha</taxon>
        <taxon>Osteoglossiformes</taxon>
        <taxon>Osteoglossidae</taxon>
        <taxon>Scleropages</taxon>
    </lineage>
</organism>
<dbReference type="Proteomes" id="UP000034805">
    <property type="component" value="Unassembled WGS sequence"/>
</dbReference>
<dbReference type="InterPro" id="IPR000742">
    <property type="entry name" value="EGF"/>
</dbReference>
<keyword evidence="2" id="KW-0812">Transmembrane</keyword>
<dbReference type="PANTHER" id="PTHR15332">
    <property type="entry name" value="PROPROTEIN CONVERTASE SUBTILISIN_KEXIN TYPE 5-LIKE"/>
    <property type="match status" value="1"/>
</dbReference>
<keyword evidence="2" id="KW-1133">Transmembrane helix</keyword>
<evidence type="ECO:0000256" key="2">
    <source>
        <dbReference type="SAM" id="Phobius"/>
    </source>
</evidence>
<keyword evidence="2" id="KW-0472">Membrane</keyword>
<dbReference type="CDD" id="cd00064">
    <property type="entry name" value="FU"/>
    <property type="match status" value="8"/>
</dbReference>
<feature type="domain" description="EGF-like" evidence="3">
    <location>
        <begin position="407"/>
        <end position="436"/>
    </location>
</feature>
<proteinExistence type="predicted"/>
<protein>
    <recommendedName>
        <fullName evidence="3">EGF-like domain-containing protein</fullName>
    </recommendedName>
</protein>